<comment type="caution">
    <text evidence="1">The sequence shown here is derived from an EMBL/GenBank/DDBJ whole genome shotgun (WGS) entry which is preliminary data.</text>
</comment>
<keyword evidence="2" id="KW-1185">Reference proteome</keyword>
<name>A0A8H6KYG4_9LECA</name>
<evidence type="ECO:0000313" key="1">
    <source>
        <dbReference type="EMBL" id="KAF6229153.1"/>
    </source>
</evidence>
<dbReference type="RefSeq" id="XP_037156795.1">
    <property type="nucleotide sequence ID" value="XM_037298160.1"/>
</dbReference>
<dbReference type="GeneID" id="59335667"/>
<protein>
    <submittedName>
        <fullName evidence="1">Uncharacterized protein</fullName>
    </submittedName>
</protein>
<organism evidence="1 2">
    <name type="scientific">Letharia lupina</name>
    <dbReference type="NCBI Taxonomy" id="560253"/>
    <lineage>
        <taxon>Eukaryota</taxon>
        <taxon>Fungi</taxon>
        <taxon>Dikarya</taxon>
        <taxon>Ascomycota</taxon>
        <taxon>Pezizomycotina</taxon>
        <taxon>Lecanoromycetes</taxon>
        <taxon>OSLEUM clade</taxon>
        <taxon>Lecanoromycetidae</taxon>
        <taxon>Lecanorales</taxon>
        <taxon>Lecanorineae</taxon>
        <taxon>Parmeliaceae</taxon>
        <taxon>Letharia</taxon>
    </lineage>
</organism>
<dbReference type="AlphaFoldDB" id="A0A8H6KYG4"/>
<reference evidence="1 2" key="1">
    <citation type="journal article" date="2020" name="Genomics">
        <title>Complete, high-quality genomes from long-read metagenomic sequencing of two wolf lichen thalli reveals enigmatic genome architecture.</title>
        <authorList>
            <person name="McKenzie S.K."/>
            <person name="Walston R.F."/>
            <person name="Allen J.L."/>
        </authorList>
    </citation>
    <scope>NUCLEOTIDE SEQUENCE [LARGE SCALE GENOMIC DNA]</scope>
    <source>
        <strain evidence="1">WasteWater1</strain>
    </source>
</reference>
<proteinExistence type="predicted"/>
<dbReference type="EMBL" id="JACCJB010000003">
    <property type="protein sequence ID" value="KAF6229153.1"/>
    <property type="molecule type" value="Genomic_DNA"/>
</dbReference>
<dbReference type="Proteomes" id="UP000593566">
    <property type="component" value="Unassembled WGS sequence"/>
</dbReference>
<sequence>MRVPLETVSRQLAIQQMARTYDDDAIRVIVLDSTLHIFACNVTQIHLRGRPKDEAVRLPNLNGLGVSSTAPQATHEDNLLLDASQIELLPDDKEMTFTVKTKPQLYTARFRSLKL</sequence>
<evidence type="ECO:0000313" key="2">
    <source>
        <dbReference type="Proteomes" id="UP000593566"/>
    </source>
</evidence>
<gene>
    <name evidence="1" type="ORF">HO133_007268</name>
</gene>
<accession>A0A8H6KYG4</accession>